<evidence type="ECO:0000313" key="1">
    <source>
        <dbReference type="EMBL" id="EKS51436.1"/>
    </source>
</evidence>
<evidence type="ECO:0008006" key="3">
    <source>
        <dbReference type="Google" id="ProtNLM"/>
    </source>
</evidence>
<protein>
    <recommendedName>
        <fullName evidence="3">Mobile element protein</fullName>
    </recommendedName>
</protein>
<sequence>MHKSKMSHLAAIFFGKLVKRIGQSQSIYCLRKNGRTNSKKQILLTIACK</sequence>
<dbReference type="Proteomes" id="UP000009352">
    <property type="component" value="Unassembled WGS sequence"/>
</dbReference>
<comment type="caution">
    <text evidence="1">The sequence shown here is derived from an EMBL/GenBank/DDBJ whole genome shotgun (WGS) entry which is preliminary data.</text>
</comment>
<reference evidence="1 2" key="1">
    <citation type="journal article" date="2013" name="Genome Announc.">
        <title>Draft Genome Sequence of Staphylococcus simulans UMC-CNS-990, Isolated from a Case of Chronic Bovine Mastitis.</title>
        <authorList>
            <person name="Calcutt M.J."/>
            <person name="Foecking M.F."/>
            <person name="Hsieh H.Y."/>
            <person name="Perry J."/>
            <person name="Stewart G.C."/>
            <person name="Middleton J.R."/>
        </authorList>
    </citation>
    <scope>NUCLEOTIDE SEQUENCE [LARGE SCALE GENOMIC DNA]</scope>
    <source>
        <strain evidence="1 2">LRHMDP3</strain>
    </source>
</reference>
<dbReference type="EMBL" id="AMQX01000005">
    <property type="protein sequence ID" value="EKS51436.1"/>
    <property type="molecule type" value="Genomic_DNA"/>
</dbReference>
<dbReference type="AlphaFoldDB" id="A0AB33XVG4"/>
<proteinExistence type="predicted"/>
<evidence type="ECO:0000313" key="2">
    <source>
        <dbReference type="Proteomes" id="UP000009352"/>
    </source>
</evidence>
<gene>
    <name evidence="1" type="ORF">LRHMDP3_1161</name>
</gene>
<organism evidence="1 2">
    <name type="scientific">Lacticaseibacillus rhamnosus LRHMDP3</name>
    <dbReference type="NCBI Taxonomy" id="1203259"/>
    <lineage>
        <taxon>Bacteria</taxon>
        <taxon>Bacillati</taxon>
        <taxon>Bacillota</taxon>
        <taxon>Bacilli</taxon>
        <taxon>Lactobacillales</taxon>
        <taxon>Lactobacillaceae</taxon>
        <taxon>Lacticaseibacillus</taxon>
    </lineage>
</organism>
<accession>A0AB33XVG4</accession>
<name>A0AB33XVG4_LACRH</name>